<dbReference type="InterPro" id="IPR014756">
    <property type="entry name" value="Ig_E-set"/>
</dbReference>
<dbReference type="InterPro" id="IPR007348">
    <property type="entry name" value="CopC_dom"/>
</dbReference>
<accession>A0AAP9XW68</accession>
<dbReference type="GeneID" id="45694460"/>
<dbReference type="GO" id="GO:0005886">
    <property type="term" value="C:plasma membrane"/>
    <property type="evidence" value="ECO:0007669"/>
    <property type="project" value="TreeGrafter"/>
</dbReference>
<dbReference type="GO" id="GO:0005507">
    <property type="term" value="F:copper ion binding"/>
    <property type="evidence" value="ECO:0007669"/>
    <property type="project" value="InterPro"/>
</dbReference>
<keyword evidence="3 5" id="KW-0732">Signal</keyword>
<sequence>MTLRQFAARGAAALLLAAAAPLAFAHAHPTERTPGAGATAPASTTAVTIDFDEGLEPAFSSIKVTDAAGQSVTRGKSSVGGDAGKRMSVALAALKPGVYTVHWVAVATDGHRTQGTYTFTVQ</sequence>
<feature type="chain" id="PRO_5042900315" evidence="5">
    <location>
        <begin position="26"/>
        <end position="122"/>
    </location>
</feature>
<dbReference type="AlphaFoldDB" id="A0AAP9XW68"/>
<protein>
    <submittedName>
        <fullName evidence="7">Copper resistance protein CopC</fullName>
    </submittedName>
</protein>
<dbReference type="Proteomes" id="UP000594892">
    <property type="component" value="Chromosome 1"/>
</dbReference>
<dbReference type="RefSeq" id="WP_015877544.1">
    <property type="nucleotide sequence ID" value="NZ_CP021075.1"/>
</dbReference>
<evidence type="ECO:0000256" key="3">
    <source>
        <dbReference type="ARBA" id="ARBA00022729"/>
    </source>
</evidence>
<keyword evidence="10" id="KW-1185">Reference proteome</keyword>
<evidence type="ECO:0000313" key="9">
    <source>
        <dbReference type="Proteomes" id="UP000594892"/>
    </source>
</evidence>
<dbReference type="SUPFAM" id="SSF81296">
    <property type="entry name" value="E set domains"/>
    <property type="match status" value="1"/>
</dbReference>
<comment type="subcellular location">
    <subcellularLocation>
        <location evidence="1">Cell envelope</location>
    </subcellularLocation>
</comment>
<name>A0AAP9XW68_BURGL</name>
<dbReference type="InterPro" id="IPR032694">
    <property type="entry name" value="CopC/D"/>
</dbReference>
<dbReference type="PANTHER" id="PTHR34820:SF4">
    <property type="entry name" value="INNER MEMBRANE PROTEIN YEBZ"/>
    <property type="match status" value="1"/>
</dbReference>
<evidence type="ECO:0000313" key="7">
    <source>
        <dbReference type="EMBL" id="QPQ89731.1"/>
    </source>
</evidence>
<dbReference type="GO" id="GO:0042597">
    <property type="term" value="C:periplasmic space"/>
    <property type="evidence" value="ECO:0007669"/>
    <property type="project" value="InterPro"/>
</dbReference>
<dbReference type="EMBL" id="CP065600">
    <property type="protein sequence ID" value="QPQ89731.1"/>
    <property type="molecule type" value="Genomic_DNA"/>
</dbReference>
<evidence type="ECO:0000256" key="2">
    <source>
        <dbReference type="ARBA" id="ARBA00022723"/>
    </source>
</evidence>
<dbReference type="GO" id="GO:0046688">
    <property type="term" value="P:response to copper ion"/>
    <property type="evidence" value="ECO:0007669"/>
    <property type="project" value="InterPro"/>
</dbReference>
<dbReference type="Pfam" id="PF04234">
    <property type="entry name" value="CopC"/>
    <property type="match status" value="1"/>
</dbReference>
<proteinExistence type="predicted"/>
<dbReference type="GO" id="GO:0006825">
    <property type="term" value="P:copper ion transport"/>
    <property type="evidence" value="ECO:0007669"/>
    <property type="project" value="InterPro"/>
</dbReference>
<evidence type="ECO:0000313" key="8">
    <source>
        <dbReference type="EMBL" id="USS42138.1"/>
    </source>
</evidence>
<evidence type="ECO:0000313" key="10">
    <source>
        <dbReference type="Proteomes" id="UP001056386"/>
    </source>
</evidence>
<dbReference type="EMBL" id="CP099583">
    <property type="protein sequence ID" value="USS42138.1"/>
    <property type="molecule type" value="Genomic_DNA"/>
</dbReference>
<evidence type="ECO:0000256" key="5">
    <source>
        <dbReference type="SAM" id="SignalP"/>
    </source>
</evidence>
<reference evidence="8" key="2">
    <citation type="submission" date="2022-06" db="EMBL/GenBank/DDBJ databases">
        <title>Draft genome sequence of Burkholderia glumae strain GR20004 isolated from rice panicle showing bacterial panicle blight.</title>
        <authorList>
            <person name="Choi S.Y."/>
            <person name="Lee Y.H."/>
        </authorList>
    </citation>
    <scope>NUCLEOTIDE SEQUENCE</scope>
    <source>
        <strain evidence="8">GR20004</strain>
    </source>
</reference>
<keyword evidence="4" id="KW-0186">Copper</keyword>
<dbReference type="PANTHER" id="PTHR34820">
    <property type="entry name" value="INNER MEMBRANE PROTEIN YEBZ"/>
    <property type="match status" value="1"/>
</dbReference>
<reference evidence="7 9" key="1">
    <citation type="submission" date="2020-12" db="EMBL/GenBank/DDBJ databases">
        <title>FDA dAtabase for Regulatory Grade micrObial Sequences (FDA-ARGOS): Supporting development and validation of Infectious Disease Dx tests.</title>
        <authorList>
            <person name="Minogue T."/>
            <person name="Wolcott M."/>
            <person name="Wasieloski L."/>
            <person name="Aguilar W."/>
            <person name="Moore D."/>
            <person name="Jaissle J."/>
            <person name="Tallon L."/>
            <person name="Sadzewicz L."/>
            <person name="Zhao X."/>
            <person name="Boylan J."/>
            <person name="Ott S."/>
            <person name="Bowen H."/>
            <person name="Vavikolanu K."/>
            <person name="Mehta A."/>
            <person name="Aluvathingal J."/>
            <person name="Nadendla S."/>
            <person name="Yan Y."/>
            <person name="Sichtig H."/>
        </authorList>
    </citation>
    <scope>NUCLEOTIDE SEQUENCE [LARGE SCALE GENOMIC DNA]</scope>
    <source>
        <strain evidence="7 9">FDAARGOS_949</strain>
    </source>
</reference>
<feature type="signal peptide" evidence="5">
    <location>
        <begin position="1"/>
        <end position="25"/>
    </location>
</feature>
<evidence type="ECO:0000256" key="1">
    <source>
        <dbReference type="ARBA" id="ARBA00004196"/>
    </source>
</evidence>
<evidence type="ECO:0000259" key="6">
    <source>
        <dbReference type="Pfam" id="PF04234"/>
    </source>
</evidence>
<evidence type="ECO:0000256" key="4">
    <source>
        <dbReference type="ARBA" id="ARBA00023008"/>
    </source>
</evidence>
<dbReference type="Gene3D" id="2.60.40.1220">
    <property type="match status" value="1"/>
</dbReference>
<dbReference type="InterPro" id="IPR014755">
    <property type="entry name" value="Cu-Rt/internalin_Ig-like"/>
</dbReference>
<keyword evidence="2" id="KW-0479">Metal-binding</keyword>
<dbReference type="Proteomes" id="UP001056386">
    <property type="component" value="Chromosome 2"/>
</dbReference>
<feature type="domain" description="CopC" evidence="6">
    <location>
        <begin position="26"/>
        <end position="121"/>
    </location>
</feature>
<organism evidence="7 9">
    <name type="scientific">Burkholderia glumae</name>
    <name type="common">Pseudomonas glumae</name>
    <dbReference type="NCBI Taxonomy" id="337"/>
    <lineage>
        <taxon>Bacteria</taxon>
        <taxon>Pseudomonadati</taxon>
        <taxon>Pseudomonadota</taxon>
        <taxon>Betaproteobacteria</taxon>
        <taxon>Burkholderiales</taxon>
        <taxon>Burkholderiaceae</taxon>
        <taxon>Burkholderia</taxon>
    </lineage>
</organism>
<dbReference type="GO" id="GO:0030313">
    <property type="term" value="C:cell envelope"/>
    <property type="evidence" value="ECO:0007669"/>
    <property type="project" value="UniProtKB-SubCell"/>
</dbReference>
<gene>
    <name evidence="7" type="ORF">I6H06_08910</name>
    <name evidence="8" type="ORF">NFI99_07775</name>
</gene>